<evidence type="ECO:0000313" key="1">
    <source>
        <dbReference type="EMBL" id="KAJ9118943.1"/>
    </source>
</evidence>
<proteinExistence type="predicted"/>
<sequence>MDDIAAAAWGDDASPGHSPKLDERDIWGAPERLSSSLHERDEAVVNVGAETTLNVEEGEDVDVWAVPSSRTDIVGPAASAEQNDTRTEEPSTVPLDTNTVISPPIPTSGSSPIDKQVGLTRLTIPTPVDDPSMYRPNEQEDSFDDFEDDPFPAAAASSSSAYPLPTSTSPGAFLNDNSNSNNNNEEEEGEAADDFADFGDFEDFDEMEPAAGGTPFPSSAYQNAAENDGFGSVESEGVEGGAGGVRGFGAEFTEEPLDVWDDPDRPAPLKPLSLDPFPPPDLTDQIATLLDRIFPHRDDPAAGGENLTREGVRQVEGVNQVLVTDASRELYTQLVTPPPLKPLDWKRSRTRREQLISLGIPVNLDEVDTSRLPPLKITTKEGQAAAAAAAAKGRPERQRTKDERMLGDSPPFDRERAERLLSYREDQLSLVPPAYLTRMQQDLVSTLSSASAVVAHLKQTRDALTEDNKAKNEQIAGLIAQAQRMKAAESAAGGGGAGGVFRKASVRHRVSHSLSLSGGNTPRRVNSPGGMMR</sequence>
<protein>
    <submittedName>
        <fullName evidence="1">Uncharacterized protein</fullName>
    </submittedName>
</protein>
<reference evidence="1" key="1">
    <citation type="submission" date="2023-04" db="EMBL/GenBank/DDBJ databases">
        <title>Draft Genome sequencing of Naganishia species isolated from polar environments using Oxford Nanopore Technology.</title>
        <authorList>
            <person name="Leo P."/>
            <person name="Venkateswaran K."/>
        </authorList>
    </citation>
    <scope>NUCLEOTIDE SEQUENCE</scope>
    <source>
        <strain evidence="1">DBVPG 5303</strain>
    </source>
</reference>
<organism evidence="1 2">
    <name type="scientific">Naganishia onofrii</name>
    <dbReference type="NCBI Taxonomy" id="1851511"/>
    <lineage>
        <taxon>Eukaryota</taxon>
        <taxon>Fungi</taxon>
        <taxon>Dikarya</taxon>
        <taxon>Basidiomycota</taxon>
        <taxon>Agaricomycotina</taxon>
        <taxon>Tremellomycetes</taxon>
        <taxon>Filobasidiales</taxon>
        <taxon>Filobasidiaceae</taxon>
        <taxon>Naganishia</taxon>
    </lineage>
</organism>
<evidence type="ECO:0000313" key="2">
    <source>
        <dbReference type="Proteomes" id="UP001234202"/>
    </source>
</evidence>
<gene>
    <name evidence="1" type="ORF">QFC24_005909</name>
</gene>
<accession>A0ACC2X4K9</accession>
<dbReference type="Proteomes" id="UP001234202">
    <property type="component" value="Unassembled WGS sequence"/>
</dbReference>
<keyword evidence="2" id="KW-1185">Reference proteome</keyword>
<name>A0ACC2X4K9_9TREE</name>
<comment type="caution">
    <text evidence="1">The sequence shown here is derived from an EMBL/GenBank/DDBJ whole genome shotgun (WGS) entry which is preliminary data.</text>
</comment>
<dbReference type="EMBL" id="JASBWV010000026">
    <property type="protein sequence ID" value="KAJ9118943.1"/>
    <property type="molecule type" value="Genomic_DNA"/>
</dbReference>